<evidence type="ECO:0000256" key="1">
    <source>
        <dbReference type="SAM" id="SignalP"/>
    </source>
</evidence>
<dbReference type="OrthoDB" id="7659255at2"/>
<proteinExistence type="predicted"/>
<feature type="chain" id="PRO_5010994451" evidence="1">
    <location>
        <begin position="22"/>
        <end position="95"/>
    </location>
</feature>
<evidence type="ECO:0000313" key="2">
    <source>
        <dbReference type="EMBL" id="SLN56109.1"/>
    </source>
</evidence>
<keyword evidence="3" id="KW-1185">Reference proteome</keyword>
<dbReference type="RefSeq" id="WP_085869459.1">
    <property type="nucleotide sequence ID" value="NZ_FWFQ01000023.1"/>
</dbReference>
<name>A0A1Y5T5T6_9RHOB</name>
<gene>
    <name evidence="2" type="ORF">PSA7680_02925</name>
</gene>
<feature type="signal peptide" evidence="1">
    <location>
        <begin position="1"/>
        <end position="21"/>
    </location>
</feature>
<reference evidence="2 3" key="1">
    <citation type="submission" date="2017-03" db="EMBL/GenBank/DDBJ databases">
        <authorList>
            <person name="Afonso C.L."/>
            <person name="Miller P.J."/>
            <person name="Scott M.A."/>
            <person name="Spackman E."/>
            <person name="Goraichik I."/>
            <person name="Dimitrov K.M."/>
            <person name="Suarez D.L."/>
            <person name="Swayne D.E."/>
        </authorList>
    </citation>
    <scope>NUCLEOTIDE SEQUENCE [LARGE SCALE GENOMIC DNA]</scope>
    <source>
        <strain evidence="2 3">CECT 7680</strain>
    </source>
</reference>
<organism evidence="2 3">
    <name type="scientific">Pseudoruegeria aquimaris</name>
    <dbReference type="NCBI Taxonomy" id="393663"/>
    <lineage>
        <taxon>Bacteria</taxon>
        <taxon>Pseudomonadati</taxon>
        <taxon>Pseudomonadota</taxon>
        <taxon>Alphaproteobacteria</taxon>
        <taxon>Rhodobacterales</taxon>
        <taxon>Roseobacteraceae</taxon>
        <taxon>Pseudoruegeria</taxon>
    </lineage>
</organism>
<protein>
    <submittedName>
        <fullName evidence="2">Uncharacterized protein</fullName>
    </submittedName>
</protein>
<evidence type="ECO:0000313" key="3">
    <source>
        <dbReference type="Proteomes" id="UP000193409"/>
    </source>
</evidence>
<sequence>MKQQLKALMAAATLMVPTAGAVSAMTDADVMSMGHSMLVGAIVNQLSSSGLDTSGVSKLTLNEAAQISLILRDGSESEVDKTRRIELILDRAAAR</sequence>
<dbReference type="Proteomes" id="UP000193409">
    <property type="component" value="Unassembled WGS sequence"/>
</dbReference>
<keyword evidence="1" id="KW-0732">Signal</keyword>
<accession>A0A1Y5T5T6</accession>
<dbReference type="EMBL" id="FWFQ01000023">
    <property type="protein sequence ID" value="SLN56109.1"/>
    <property type="molecule type" value="Genomic_DNA"/>
</dbReference>
<dbReference type="AlphaFoldDB" id="A0A1Y5T5T6"/>